<dbReference type="PANTHER" id="PTHR46033">
    <property type="entry name" value="PROTEIN MAIN-LIKE 2"/>
    <property type="match status" value="1"/>
</dbReference>
<keyword evidence="4" id="KW-1185">Reference proteome</keyword>
<evidence type="ECO:0000256" key="1">
    <source>
        <dbReference type="SAM" id="MobiDB-lite"/>
    </source>
</evidence>
<gene>
    <name evidence="3" type="ORF">POM88_025811</name>
</gene>
<evidence type="ECO:0000313" key="3">
    <source>
        <dbReference type="EMBL" id="KAK1379067.1"/>
    </source>
</evidence>
<reference evidence="3" key="2">
    <citation type="submission" date="2023-05" db="EMBL/GenBank/DDBJ databases">
        <authorList>
            <person name="Schelkunov M.I."/>
        </authorList>
    </citation>
    <scope>NUCLEOTIDE SEQUENCE</scope>
    <source>
        <strain evidence="3">Hsosn_3</strain>
        <tissue evidence="3">Leaf</tissue>
    </source>
</reference>
<comment type="caution">
    <text evidence="3">The sequence shown here is derived from an EMBL/GenBank/DDBJ whole genome shotgun (WGS) entry which is preliminary data.</text>
</comment>
<dbReference type="PANTHER" id="PTHR46033:SF80">
    <property type="entry name" value="PROTEIN MAIN-LIKE 2-LIKE"/>
    <property type="match status" value="1"/>
</dbReference>
<dbReference type="EMBL" id="JAUIZM010000006">
    <property type="protein sequence ID" value="KAK1379067.1"/>
    <property type="molecule type" value="Genomic_DNA"/>
</dbReference>
<organism evidence="3 4">
    <name type="scientific">Heracleum sosnowskyi</name>
    <dbReference type="NCBI Taxonomy" id="360622"/>
    <lineage>
        <taxon>Eukaryota</taxon>
        <taxon>Viridiplantae</taxon>
        <taxon>Streptophyta</taxon>
        <taxon>Embryophyta</taxon>
        <taxon>Tracheophyta</taxon>
        <taxon>Spermatophyta</taxon>
        <taxon>Magnoliopsida</taxon>
        <taxon>eudicotyledons</taxon>
        <taxon>Gunneridae</taxon>
        <taxon>Pentapetalae</taxon>
        <taxon>asterids</taxon>
        <taxon>campanulids</taxon>
        <taxon>Apiales</taxon>
        <taxon>Apiaceae</taxon>
        <taxon>Apioideae</taxon>
        <taxon>apioid superclade</taxon>
        <taxon>Tordylieae</taxon>
        <taxon>Tordyliinae</taxon>
        <taxon>Heracleum</taxon>
    </lineage>
</organism>
<feature type="region of interest" description="Disordered" evidence="1">
    <location>
        <begin position="456"/>
        <end position="536"/>
    </location>
</feature>
<accession>A0AAD8MN95</accession>
<protein>
    <submittedName>
        <fullName evidence="3">C globular stage</fullName>
    </submittedName>
</protein>
<reference evidence="3" key="1">
    <citation type="submission" date="2023-02" db="EMBL/GenBank/DDBJ databases">
        <title>Genome of toxic invasive species Heracleum sosnowskyi carries increased number of genes despite the absence of recent whole-genome duplications.</title>
        <authorList>
            <person name="Schelkunov M."/>
            <person name="Shtratnikova V."/>
            <person name="Makarenko M."/>
            <person name="Klepikova A."/>
            <person name="Omelchenko D."/>
            <person name="Novikova G."/>
            <person name="Obukhova E."/>
            <person name="Bogdanov V."/>
            <person name="Penin A."/>
            <person name="Logacheva M."/>
        </authorList>
    </citation>
    <scope>NUCLEOTIDE SEQUENCE</scope>
    <source>
        <strain evidence="3">Hsosn_3</strain>
        <tissue evidence="3">Leaf</tissue>
    </source>
</reference>
<proteinExistence type="predicted"/>
<dbReference type="InterPro" id="IPR019557">
    <property type="entry name" value="AminoTfrase-like_pln_mobile"/>
</dbReference>
<dbReference type="Pfam" id="PF10536">
    <property type="entry name" value="PMD"/>
    <property type="match status" value="1"/>
</dbReference>
<feature type="domain" description="Aminotransferase-like plant mobile" evidence="2">
    <location>
        <begin position="94"/>
        <end position="446"/>
    </location>
</feature>
<evidence type="ECO:0000259" key="2">
    <source>
        <dbReference type="Pfam" id="PF10536"/>
    </source>
</evidence>
<evidence type="ECO:0000313" key="4">
    <source>
        <dbReference type="Proteomes" id="UP001237642"/>
    </source>
</evidence>
<dbReference type="AlphaFoldDB" id="A0AAD8MN95"/>
<dbReference type="InterPro" id="IPR044824">
    <property type="entry name" value="MAIN-like"/>
</dbReference>
<sequence>MADALVEERQELMVPRNGSNPVYRKAHFLKPIISQHDLHLLQSPPPNSLFSSKPCFEKLGKYSLQSYKGLPSQKWKSWVQSLKPRYQETWKKAGIYDAILASTYTVPKDKMLIFGLAEWWCADTNTFMFPWGEVTITLEDVVYLGCFSVLGASYSTPLDHEFIDIFKSLKNDHKNVRLRHRGNVSASSWIEYFMCTGSSLEHEAFLALWLSRFVLVRPQNYIGIKDFHVAIHLSRGMRIAFAPVVLACIYRDMRLLKNSIVEFMKLESVAGLRFISCHFDLVQMWVWERFTELRPVPNDIGMGEPRSLRWNGVTNLKVDDARLALGSAGLSFFWRPYVIILGNSVLSNLYKDDEQWVVVDSDEVESFARCLRAAQLVGLGYTEQYLPHRVAMQFGLDQDLPHIVRFSGSPETAWSTYIRPVRGVKLYIPPRLFDSGFSSRYVAWYKTLVSKTKCPSEPVESSVQNMSSSFKCKKSKSSTGKQSEAKEYADVSRNSKLPNKLVKMSGHSMSSNKSKERKSSTEIQTELEQDAVVSPEENIVTVEDERYDDNAMELHHLGLDARIWRLERISDTIKAARFSG</sequence>
<dbReference type="Proteomes" id="UP001237642">
    <property type="component" value="Unassembled WGS sequence"/>
</dbReference>
<name>A0AAD8MN95_9APIA</name>
<dbReference type="GO" id="GO:0010073">
    <property type="term" value="P:meristem maintenance"/>
    <property type="evidence" value="ECO:0007669"/>
    <property type="project" value="InterPro"/>
</dbReference>